<dbReference type="RefSeq" id="WP_210652750.1">
    <property type="nucleotide sequence ID" value="NZ_JAGKQQ010000001.1"/>
</dbReference>
<feature type="chain" id="PRO_5047094227" evidence="1">
    <location>
        <begin position="19"/>
        <end position="126"/>
    </location>
</feature>
<dbReference type="Proteomes" id="UP000676565">
    <property type="component" value="Unassembled WGS sequence"/>
</dbReference>
<proteinExistence type="predicted"/>
<evidence type="ECO:0000313" key="2">
    <source>
        <dbReference type="EMBL" id="MBP3954630.1"/>
    </source>
</evidence>
<protein>
    <submittedName>
        <fullName evidence="2">Uncharacterized protein</fullName>
    </submittedName>
</protein>
<reference evidence="2 3" key="1">
    <citation type="submission" date="2021-04" db="EMBL/GenBank/DDBJ databases">
        <authorList>
            <person name="Ivanova A."/>
        </authorList>
    </citation>
    <scope>NUCLEOTIDE SEQUENCE [LARGE SCALE GENOMIC DNA]</scope>
    <source>
        <strain evidence="2 3">G18</strain>
    </source>
</reference>
<gene>
    <name evidence="2" type="ORF">J8F10_04945</name>
</gene>
<comment type="caution">
    <text evidence="2">The sequence shown here is derived from an EMBL/GenBank/DDBJ whole genome shotgun (WGS) entry which is preliminary data.</text>
</comment>
<sequence>MRVLAVALLALTAATADAGARYKVTAKDGDKDVTYNVDFGGGRKFERWTAFDPASKKFVYLDWNRDEAEPKPAGSIWDHRTGETIKLYKFPGVEAPLPVIPSITEMKVCPLTGDKKFKAERFLNYD</sequence>
<evidence type="ECO:0000313" key="3">
    <source>
        <dbReference type="Proteomes" id="UP000676565"/>
    </source>
</evidence>
<evidence type="ECO:0000256" key="1">
    <source>
        <dbReference type="SAM" id="SignalP"/>
    </source>
</evidence>
<accession>A0ABS5BLT0</accession>
<feature type="signal peptide" evidence="1">
    <location>
        <begin position="1"/>
        <end position="18"/>
    </location>
</feature>
<dbReference type="EMBL" id="JAGKQQ010000001">
    <property type="protein sequence ID" value="MBP3954630.1"/>
    <property type="molecule type" value="Genomic_DNA"/>
</dbReference>
<name>A0ABS5BLT0_9BACT</name>
<keyword evidence="3" id="KW-1185">Reference proteome</keyword>
<keyword evidence="1" id="KW-0732">Signal</keyword>
<organism evidence="2 3">
    <name type="scientific">Gemmata palustris</name>
    <dbReference type="NCBI Taxonomy" id="2822762"/>
    <lineage>
        <taxon>Bacteria</taxon>
        <taxon>Pseudomonadati</taxon>
        <taxon>Planctomycetota</taxon>
        <taxon>Planctomycetia</taxon>
        <taxon>Gemmatales</taxon>
        <taxon>Gemmataceae</taxon>
        <taxon>Gemmata</taxon>
    </lineage>
</organism>